<keyword evidence="2 5" id="KW-0812">Transmembrane</keyword>
<feature type="transmembrane region" description="Helical" evidence="5">
    <location>
        <begin position="59"/>
        <end position="79"/>
    </location>
</feature>
<feature type="transmembrane region" description="Helical" evidence="5">
    <location>
        <begin position="226"/>
        <end position="245"/>
    </location>
</feature>
<dbReference type="Pfam" id="PF04932">
    <property type="entry name" value="Wzy_C"/>
    <property type="match status" value="1"/>
</dbReference>
<feature type="transmembrane region" description="Helical" evidence="5">
    <location>
        <begin position="91"/>
        <end position="107"/>
    </location>
</feature>
<dbReference type="GO" id="GO:0016020">
    <property type="term" value="C:membrane"/>
    <property type="evidence" value="ECO:0007669"/>
    <property type="project" value="UniProtKB-SubCell"/>
</dbReference>
<evidence type="ECO:0000256" key="4">
    <source>
        <dbReference type="ARBA" id="ARBA00023136"/>
    </source>
</evidence>
<organism evidence="7 8">
    <name type="scientific">Empedobacter falsenii</name>
    <dbReference type="NCBI Taxonomy" id="343874"/>
    <lineage>
        <taxon>Bacteria</taxon>
        <taxon>Pseudomonadati</taxon>
        <taxon>Bacteroidota</taxon>
        <taxon>Flavobacteriia</taxon>
        <taxon>Flavobacteriales</taxon>
        <taxon>Weeksellaceae</taxon>
        <taxon>Empedobacter</taxon>
    </lineage>
</organism>
<reference evidence="7 8" key="1">
    <citation type="submission" date="2019-06" db="EMBL/GenBank/DDBJ databases">
        <title>Emergence of pandrug resistant Empedobacter falsenii in China.</title>
        <authorList>
            <person name="Dong N."/>
            <person name="Chen S."/>
            <person name="Zhang R."/>
        </authorList>
    </citation>
    <scope>NUCLEOTIDE SEQUENCE [LARGE SCALE GENOMIC DNA]</scope>
    <source>
        <strain evidence="7 8">1681-1</strain>
    </source>
</reference>
<protein>
    <recommendedName>
        <fullName evidence="6">O-antigen ligase-related domain-containing protein</fullName>
    </recommendedName>
</protein>
<gene>
    <name evidence="7" type="ORF">FH779_17100</name>
</gene>
<evidence type="ECO:0000313" key="8">
    <source>
        <dbReference type="Proteomes" id="UP000510643"/>
    </source>
</evidence>
<dbReference type="RefSeq" id="WP_038336029.1">
    <property type="nucleotide sequence ID" value="NZ_CP040908.1"/>
</dbReference>
<dbReference type="InterPro" id="IPR007016">
    <property type="entry name" value="O-antigen_ligase-rel_domated"/>
</dbReference>
<feature type="transmembrane region" description="Helical" evidence="5">
    <location>
        <begin position="186"/>
        <end position="214"/>
    </location>
</feature>
<accession>A0A7H9DWX5</accession>
<dbReference type="KEGG" id="efal:FH779_17100"/>
<feature type="transmembrane region" description="Helical" evidence="5">
    <location>
        <begin position="350"/>
        <end position="368"/>
    </location>
</feature>
<dbReference type="GeneID" id="78403208"/>
<dbReference type="EMBL" id="CP040908">
    <property type="protein sequence ID" value="QLL59697.1"/>
    <property type="molecule type" value="Genomic_DNA"/>
</dbReference>
<evidence type="ECO:0000313" key="7">
    <source>
        <dbReference type="EMBL" id="QLL59697.1"/>
    </source>
</evidence>
<dbReference type="PANTHER" id="PTHR37422">
    <property type="entry name" value="TEICHURONIC ACID BIOSYNTHESIS PROTEIN TUAE"/>
    <property type="match status" value="1"/>
</dbReference>
<evidence type="ECO:0000256" key="3">
    <source>
        <dbReference type="ARBA" id="ARBA00022989"/>
    </source>
</evidence>
<feature type="transmembrane region" description="Helical" evidence="5">
    <location>
        <begin position="375"/>
        <end position="394"/>
    </location>
</feature>
<evidence type="ECO:0000256" key="1">
    <source>
        <dbReference type="ARBA" id="ARBA00004141"/>
    </source>
</evidence>
<keyword evidence="8" id="KW-1185">Reference proteome</keyword>
<evidence type="ECO:0000259" key="6">
    <source>
        <dbReference type="Pfam" id="PF04932"/>
    </source>
</evidence>
<feature type="transmembrane region" description="Helical" evidence="5">
    <location>
        <begin position="21"/>
        <end position="47"/>
    </location>
</feature>
<feature type="transmembrane region" description="Helical" evidence="5">
    <location>
        <begin position="157"/>
        <end position="174"/>
    </location>
</feature>
<dbReference type="Proteomes" id="UP000510643">
    <property type="component" value="Chromosome"/>
</dbReference>
<name>A0A7H9DWX5_9FLAO</name>
<proteinExistence type="predicted"/>
<dbReference type="AlphaFoldDB" id="A0A7H9DWX5"/>
<feature type="domain" description="O-antigen ligase-related" evidence="6">
    <location>
        <begin position="186"/>
        <end position="358"/>
    </location>
</feature>
<keyword evidence="3 5" id="KW-1133">Transmembrane helix</keyword>
<evidence type="ECO:0000256" key="2">
    <source>
        <dbReference type="ARBA" id="ARBA00022692"/>
    </source>
</evidence>
<comment type="subcellular location">
    <subcellularLocation>
        <location evidence="1">Membrane</location>
        <topology evidence="1">Multi-pass membrane protein</topology>
    </subcellularLocation>
</comment>
<keyword evidence="4 5" id="KW-0472">Membrane</keyword>
<feature type="transmembrane region" description="Helical" evidence="5">
    <location>
        <begin position="119"/>
        <end position="136"/>
    </location>
</feature>
<sequence length="425" mass="49246">MNWLLNKIKDIKIENAINFSILLCLVTLPLPFIYNNIATILLLISVVLNYKLLKFSFNLSLILPVILFCIGAISITWSINSEESIKAISKTIPLLIIPFIFILIPPISNQQLRKLCYTFSYSIATFMVFCLIRALFRFLSDQQSNWFLYHNLVSLKVNAIYVSVFVSFSFLALISKKSKKWFDFTALAILFLSLILLSSKNLILITLFIFVIYLFNNYNKLSKKNLLIIFSVGIIVAITAGNYMFSRFYAELEDTKDNTIIEDGVINVSLHNALYQPEFGENYYFSGTAIRLYQYRLFKEFIQEDNIFWTGFGLNAAQDKIIEKQIDRGLSKYFGELNFHNQYLQTFAELGFFGFCIVLSCVLINLYHAIRTKDFVHLSFALITISFFITESSLNRQRGIMFFILLYCLFNVVKSHSHLLSQQEE</sequence>
<dbReference type="OrthoDB" id="1093278at2"/>
<evidence type="ECO:0000256" key="5">
    <source>
        <dbReference type="SAM" id="Phobius"/>
    </source>
</evidence>
<dbReference type="InterPro" id="IPR051533">
    <property type="entry name" value="WaaL-like"/>
</dbReference>
<dbReference type="PANTHER" id="PTHR37422:SF17">
    <property type="entry name" value="O-ANTIGEN LIGASE"/>
    <property type="match status" value="1"/>
</dbReference>